<evidence type="ECO:0000256" key="1">
    <source>
        <dbReference type="SAM" id="MobiDB-lite"/>
    </source>
</evidence>
<name>A0A285VPS2_9MICO</name>
<protein>
    <submittedName>
        <fullName evidence="2">Uncharacterized protein</fullName>
    </submittedName>
</protein>
<sequence length="69" mass="7664">MTQTTNNTQTISIDDLTRSLTPVILGGPSTRRDANHRTRRPLLRRPSSRVARGAARSLPSDQNRPSALR</sequence>
<gene>
    <name evidence="2" type="ORF">SAMN05421879_106101</name>
</gene>
<proteinExistence type="predicted"/>
<reference evidence="3" key="1">
    <citation type="submission" date="2017-08" db="EMBL/GenBank/DDBJ databases">
        <authorList>
            <person name="Varghese N."/>
            <person name="Submissions S."/>
        </authorList>
    </citation>
    <scope>NUCLEOTIDE SEQUENCE [LARGE SCALE GENOMIC DNA]</scope>
    <source>
        <strain evidence="3">USBA17B2</strain>
    </source>
</reference>
<dbReference type="AlphaFoldDB" id="A0A285VPS2"/>
<dbReference type="RefSeq" id="WP_097188256.1">
    <property type="nucleotide sequence ID" value="NZ_OBQK01000006.1"/>
</dbReference>
<dbReference type="EMBL" id="OBQK01000006">
    <property type="protein sequence ID" value="SOC55897.1"/>
    <property type="molecule type" value="Genomic_DNA"/>
</dbReference>
<feature type="compositionally biased region" description="Polar residues" evidence="1">
    <location>
        <begin position="59"/>
        <end position="69"/>
    </location>
</feature>
<organism evidence="2 3">
    <name type="scientific">Ornithinimicrobium cerasi</name>
    <dbReference type="NCBI Taxonomy" id="2248773"/>
    <lineage>
        <taxon>Bacteria</taxon>
        <taxon>Bacillati</taxon>
        <taxon>Actinomycetota</taxon>
        <taxon>Actinomycetes</taxon>
        <taxon>Micrococcales</taxon>
        <taxon>Ornithinimicrobiaceae</taxon>
        <taxon>Ornithinimicrobium</taxon>
    </lineage>
</organism>
<dbReference type="Proteomes" id="UP000219688">
    <property type="component" value="Unassembled WGS sequence"/>
</dbReference>
<feature type="region of interest" description="Disordered" evidence="1">
    <location>
        <begin position="22"/>
        <end position="69"/>
    </location>
</feature>
<evidence type="ECO:0000313" key="2">
    <source>
        <dbReference type="EMBL" id="SOC55897.1"/>
    </source>
</evidence>
<accession>A0A285VPS2</accession>
<keyword evidence="3" id="KW-1185">Reference proteome</keyword>
<feature type="compositionally biased region" description="Basic residues" evidence="1">
    <location>
        <begin position="37"/>
        <end position="47"/>
    </location>
</feature>
<evidence type="ECO:0000313" key="3">
    <source>
        <dbReference type="Proteomes" id="UP000219688"/>
    </source>
</evidence>